<accession>A0A2P2Q4Q9</accession>
<protein>
    <submittedName>
        <fullName evidence="1">Uncharacterized protein</fullName>
    </submittedName>
</protein>
<sequence length="23" mass="2805">MILLLLLGFLPICIFQLFELWMH</sequence>
<reference evidence="1" key="1">
    <citation type="submission" date="2018-02" db="EMBL/GenBank/DDBJ databases">
        <title>Rhizophora mucronata_Transcriptome.</title>
        <authorList>
            <person name="Meera S.P."/>
            <person name="Sreeshan A."/>
            <person name="Augustine A."/>
        </authorList>
    </citation>
    <scope>NUCLEOTIDE SEQUENCE</scope>
    <source>
        <tissue evidence="1">Leaf</tissue>
    </source>
</reference>
<evidence type="ECO:0000313" key="1">
    <source>
        <dbReference type="EMBL" id="MBX61957.1"/>
    </source>
</evidence>
<proteinExistence type="predicted"/>
<dbReference type="AlphaFoldDB" id="A0A2P2Q4Q9"/>
<name>A0A2P2Q4Q9_RHIMU</name>
<dbReference type="EMBL" id="GGEC01081473">
    <property type="protein sequence ID" value="MBX61957.1"/>
    <property type="molecule type" value="Transcribed_RNA"/>
</dbReference>
<organism evidence="1">
    <name type="scientific">Rhizophora mucronata</name>
    <name type="common">Asiatic mangrove</name>
    <dbReference type="NCBI Taxonomy" id="61149"/>
    <lineage>
        <taxon>Eukaryota</taxon>
        <taxon>Viridiplantae</taxon>
        <taxon>Streptophyta</taxon>
        <taxon>Embryophyta</taxon>
        <taxon>Tracheophyta</taxon>
        <taxon>Spermatophyta</taxon>
        <taxon>Magnoliopsida</taxon>
        <taxon>eudicotyledons</taxon>
        <taxon>Gunneridae</taxon>
        <taxon>Pentapetalae</taxon>
        <taxon>rosids</taxon>
        <taxon>fabids</taxon>
        <taxon>Malpighiales</taxon>
        <taxon>Rhizophoraceae</taxon>
        <taxon>Rhizophora</taxon>
    </lineage>
</organism>